<evidence type="ECO:0000313" key="2">
    <source>
        <dbReference type="Proteomes" id="UP000825381"/>
    </source>
</evidence>
<gene>
    <name evidence="1" type="ORF">K1I41_03550</name>
</gene>
<accession>A0ABX8V8X7</accession>
<name>A0ABX8V8X7_9FLAO</name>
<reference evidence="1 2" key="1">
    <citation type="submission" date="2021-07" db="EMBL/GenBank/DDBJ databases">
        <title>Flavobacterium WSW3-B6 sp.nov, isolated from seaweed.</title>
        <authorList>
            <person name="Muhammad N."/>
            <person name="Ho H."/>
            <person name="Lee Y.-J."/>
            <person name="Nguyen T."/>
            <person name="Ho J."/>
            <person name="Kim S.-G."/>
        </authorList>
    </citation>
    <scope>NUCLEOTIDE SEQUENCE [LARGE SCALE GENOMIC DNA]</scope>
    <source>
        <strain evidence="1 2">WSW3-B6</strain>
    </source>
</reference>
<dbReference type="EMBL" id="CP080429">
    <property type="protein sequence ID" value="QYJ68972.1"/>
    <property type="molecule type" value="Genomic_DNA"/>
</dbReference>
<proteinExistence type="predicted"/>
<evidence type="ECO:0000313" key="1">
    <source>
        <dbReference type="EMBL" id="QYJ68972.1"/>
    </source>
</evidence>
<organism evidence="1 2">
    <name type="scientific">Flavobacterium litorale</name>
    <dbReference type="NCBI Taxonomy" id="2856519"/>
    <lineage>
        <taxon>Bacteria</taxon>
        <taxon>Pseudomonadati</taxon>
        <taxon>Bacteroidota</taxon>
        <taxon>Flavobacteriia</taxon>
        <taxon>Flavobacteriales</taxon>
        <taxon>Flavobacteriaceae</taxon>
        <taxon>Flavobacterium</taxon>
    </lineage>
</organism>
<keyword evidence="2" id="KW-1185">Reference proteome</keyword>
<sequence>MVFLFSCSENNDVETSNQSLEIEKALSDYNDAFFNSSTPRPKLSVKKLQQIISADFEAASFESIYYSEYPPNGSTAAWASYAVGRPNENGDIDIPPPMHGDFNVIYEVPEEFVETSDIGQQHNDFLSNVFFGDTAMEDYLVDTYGEEFLVHYNSDAYQNNKNIAIEVTNAYIEGDYGPSYLSTAYREHGLISENVRVVLSLFSEAFFETSSDSEITAILEYYSQTVYESNELTHSDKVALFSAFSVARSSSNYWNNFEN</sequence>
<dbReference type="Proteomes" id="UP000825381">
    <property type="component" value="Chromosome"/>
</dbReference>
<dbReference type="RefSeq" id="WP_220641310.1">
    <property type="nucleotide sequence ID" value="NZ_CP080429.1"/>
</dbReference>
<protein>
    <submittedName>
        <fullName evidence="1">Uncharacterized protein</fullName>
    </submittedName>
</protein>